<dbReference type="RefSeq" id="WP_057769159.1">
    <property type="nucleotide sequence ID" value="NZ_JQAT01000002.1"/>
</dbReference>
<sequence length="181" mass="19734">MKVPKYLLLLTLMLLCQTSQPVAAASNSTSVKIAITPQPLEITSTTVPKFSGRIHTDQTQTLVSRQPLTIKVNDQRTRQTNPWMLRYQISAFKNGTHSLGNEVHLKIGPGLLTTSAPADYQAQSLNLLPGQTQELVQAQTQPDTSEYQVAADAITLEIPANAQAGQYQALQTITLLDVPNV</sequence>
<dbReference type="AlphaFoldDB" id="A0A0R2FJ15"/>
<dbReference type="PATRIC" id="fig|81857.3.peg.862"/>
<evidence type="ECO:0000313" key="5">
    <source>
        <dbReference type="Proteomes" id="UP000051751"/>
    </source>
</evidence>
<gene>
    <name evidence="2" type="ORF">IV38_GL000861</name>
    <name evidence="3" type="ORF">IV40_GL000992</name>
</gene>
<dbReference type="STRING" id="81857.IV38_GL000861"/>
<comment type="caution">
    <text evidence="2">The sequence shown here is derived from an EMBL/GenBank/DDBJ whole genome shotgun (WGS) entry which is preliminary data.</text>
</comment>
<evidence type="ECO:0000313" key="2">
    <source>
        <dbReference type="EMBL" id="KRN28658.1"/>
    </source>
</evidence>
<name>A0A0R2FJ15_9LACO</name>
<dbReference type="Proteomes" id="UP000051645">
    <property type="component" value="Unassembled WGS sequence"/>
</dbReference>
<keyword evidence="1" id="KW-0732">Signal</keyword>
<dbReference type="EMBL" id="JQAT01000002">
    <property type="protein sequence ID" value="KRN28658.1"/>
    <property type="molecule type" value="Genomic_DNA"/>
</dbReference>
<reference evidence="4 5" key="1">
    <citation type="journal article" date="2015" name="Genome Announc.">
        <title>Expanding the biotechnology potential of lactobacilli through comparative genomics of 213 strains and associated genera.</title>
        <authorList>
            <person name="Sun Z."/>
            <person name="Harris H.M."/>
            <person name="McCann A."/>
            <person name="Guo C."/>
            <person name="Argimon S."/>
            <person name="Zhang W."/>
            <person name="Yang X."/>
            <person name="Jeffery I.B."/>
            <person name="Cooney J.C."/>
            <person name="Kagawa T.F."/>
            <person name="Liu W."/>
            <person name="Song Y."/>
            <person name="Salvetti E."/>
            <person name="Wrobel A."/>
            <person name="Rasinkangas P."/>
            <person name="Parkhill J."/>
            <person name="Rea M.C."/>
            <person name="O'Sullivan O."/>
            <person name="Ritari J."/>
            <person name="Douillard F.P."/>
            <person name="Paul Ross R."/>
            <person name="Yang R."/>
            <person name="Briner A.E."/>
            <person name="Felis G.E."/>
            <person name="de Vos W.M."/>
            <person name="Barrangou R."/>
            <person name="Klaenhammer T.R."/>
            <person name="Caufield P.W."/>
            <person name="Cui Y."/>
            <person name="Zhang H."/>
            <person name="O'Toole P.W."/>
        </authorList>
    </citation>
    <scope>NUCLEOTIDE SEQUENCE [LARGE SCALE GENOMIC DNA]</scope>
    <source>
        <strain evidence="2 5">ATCC BAA-66</strain>
        <strain evidence="3 4">DSM 13344</strain>
    </source>
</reference>
<evidence type="ECO:0000313" key="3">
    <source>
        <dbReference type="EMBL" id="KRN32932.1"/>
    </source>
</evidence>
<accession>A0A0R2FJ15</accession>
<dbReference type="Proteomes" id="UP000051751">
    <property type="component" value="Unassembled WGS sequence"/>
</dbReference>
<evidence type="ECO:0008006" key="6">
    <source>
        <dbReference type="Google" id="ProtNLM"/>
    </source>
</evidence>
<feature type="signal peptide" evidence="1">
    <location>
        <begin position="1"/>
        <end position="24"/>
    </location>
</feature>
<feature type="chain" id="PRO_5010434605" description="WxL domain-containing protein" evidence="1">
    <location>
        <begin position="25"/>
        <end position="181"/>
    </location>
</feature>
<proteinExistence type="predicted"/>
<evidence type="ECO:0000313" key="4">
    <source>
        <dbReference type="Proteomes" id="UP000051645"/>
    </source>
</evidence>
<dbReference type="EMBL" id="JQAZ01000002">
    <property type="protein sequence ID" value="KRN32932.1"/>
    <property type="molecule type" value="Genomic_DNA"/>
</dbReference>
<protein>
    <recommendedName>
        <fullName evidence="6">WxL domain-containing protein</fullName>
    </recommendedName>
</protein>
<keyword evidence="4" id="KW-1185">Reference proteome</keyword>
<evidence type="ECO:0000256" key="1">
    <source>
        <dbReference type="SAM" id="SignalP"/>
    </source>
</evidence>
<organism evidence="2 5">
    <name type="scientific">Lactobacillus selangorensis</name>
    <dbReference type="NCBI Taxonomy" id="81857"/>
    <lineage>
        <taxon>Bacteria</taxon>
        <taxon>Bacillati</taxon>
        <taxon>Bacillota</taxon>
        <taxon>Bacilli</taxon>
        <taxon>Lactobacillales</taxon>
        <taxon>Lactobacillaceae</taxon>
        <taxon>Lactobacillus</taxon>
    </lineage>
</organism>